<sequence length="53" mass="5898">MAAMSADNLVIYVATTQRGGGQQEWDKWNELDMRTSPISTTMAGEDRSTINFT</sequence>
<accession>I1QMN1</accession>
<evidence type="ECO:0000313" key="2">
    <source>
        <dbReference type="Proteomes" id="UP000007306"/>
    </source>
</evidence>
<dbReference type="HOGENOM" id="CLU_3071947_0_0_1"/>
<protein>
    <submittedName>
        <fullName evidence="1">Uncharacterized protein</fullName>
    </submittedName>
</protein>
<keyword evidence="2" id="KW-1185">Reference proteome</keyword>
<dbReference type="AlphaFoldDB" id="I1QMN1"/>
<dbReference type="Gramene" id="ORGLA09G0031000.1">
    <property type="protein sequence ID" value="ORGLA09G0031000.1"/>
    <property type="gene ID" value="ORGLA09G0031000"/>
</dbReference>
<reference evidence="1" key="1">
    <citation type="submission" date="2015-06" db="UniProtKB">
        <authorList>
            <consortium name="EnsemblPlants"/>
        </authorList>
    </citation>
    <scope>IDENTIFICATION</scope>
</reference>
<proteinExistence type="predicted"/>
<name>I1QMN1_ORYGL</name>
<evidence type="ECO:0000313" key="1">
    <source>
        <dbReference type="EnsemblPlants" id="ORGLA09G0031000.1"/>
    </source>
</evidence>
<dbReference type="Proteomes" id="UP000007306">
    <property type="component" value="Chromosome 9"/>
</dbReference>
<reference evidence="1 2" key="2">
    <citation type="submission" date="2018-04" db="EMBL/GenBank/DDBJ databases">
        <title>OglaRS2 (Oryza glaberrima Reference Sequence Version 2).</title>
        <authorList>
            <person name="Zhang J."/>
            <person name="Kudrna D."/>
            <person name="Lee S."/>
            <person name="Talag J."/>
            <person name="Rajasekar S."/>
            <person name="Wing R.A."/>
        </authorList>
    </citation>
    <scope>NUCLEOTIDE SEQUENCE [LARGE SCALE GENOMIC DNA]</scope>
    <source>
        <strain evidence="1 2">cv. IRGC 96717</strain>
    </source>
</reference>
<organism evidence="1 2">
    <name type="scientific">Oryza glaberrima</name>
    <name type="common">African rice</name>
    <dbReference type="NCBI Taxonomy" id="4538"/>
    <lineage>
        <taxon>Eukaryota</taxon>
        <taxon>Viridiplantae</taxon>
        <taxon>Streptophyta</taxon>
        <taxon>Embryophyta</taxon>
        <taxon>Tracheophyta</taxon>
        <taxon>Spermatophyta</taxon>
        <taxon>Magnoliopsida</taxon>
        <taxon>Liliopsida</taxon>
        <taxon>Poales</taxon>
        <taxon>Poaceae</taxon>
        <taxon>BOP clade</taxon>
        <taxon>Oryzoideae</taxon>
        <taxon>Oryzeae</taxon>
        <taxon>Oryzinae</taxon>
        <taxon>Oryza</taxon>
    </lineage>
</organism>
<dbReference type="EnsemblPlants" id="ORGLA09G0031000.1">
    <property type="protein sequence ID" value="ORGLA09G0031000.1"/>
    <property type="gene ID" value="ORGLA09G0031000"/>
</dbReference>